<evidence type="ECO:0000256" key="5">
    <source>
        <dbReference type="ARBA" id="ARBA00036813"/>
    </source>
</evidence>
<evidence type="ECO:0000313" key="8">
    <source>
        <dbReference type="EMBL" id="KAJ2778452.1"/>
    </source>
</evidence>
<dbReference type="EC" id="6.2.1.3" evidence="8"/>
<dbReference type="Gene3D" id="3.40.50.12780">
    <property type="entry name" value="N-terminal domain of ligase-like"/>
    <property type="match status" value="1"/>
</dbReference>
<feature type="domain" description="AMP-dependent synthetase/ligase" evidence="7">
    <location>
        <begin position="94"/>
        <end position="502"/>
    </location>
</feature>
<evidence type="ECO:0000313" key="9">
    <source>
        <dbReference type="Proteomes" id="UP001140217"/>
    </source>
</evidence>
<dbReference type="InterPro" id="IPR020845">
    <property type="entry name" value="AMP-binding_CS"/>
</dbReference>
<dbReference type="GO" id="GO:0005783">
    <property type="term" value="C:endoplasmic reticulum"/>
    <property type="evidence" value="ECO:0007669"/>
    <property type="project" value="TreeGrafter"/>
</dbReference>
<evidence type="ECO:0000256" key="4">
    <source>
        <dbReference type="ARBA" id="ARBA00022840"/>
    </source>
</evidence>
<accession>A0A9W8H8Z9</accession>
<comment type="similarity">
    <text evidence="1">Belongs to the ATP-dependent AMP-binding enzyme family.</text>
</comment>
<keyword evidence="2 8" id="KW-0436">Ligase</keyword>
<dbReference type="OrthoDB" id="1700726at2759"/>
<evidence type="ECO:0000256" key="6">
    <source>
        <dbReference type="SAM" id="MobiDB-lite"/>
    </source>
</evidence>
<comment type="caution">
    <text evidence="8">The sequence shown here is derived from an EMBL/GenBank/DDBJ whole genome shotgun (WGS) entry which is preliminary data.</text>
</comment>
<keyword evidence="3" id="KW-0547">Nucleotide-binding</keyword>
<dbReference type="EMBL" id="JANBUL010000228">
    <property type="protein sequence ID" value="KAJ2778452.1"/>
    <property type="molecule type" value="Genomic_DNA"/>
</dbReference>
<sequence>MSVVYSVPVPQTGGDGETPTRRFHTSARRLIDRVEPDITNVYAALLHGQRTRPDADVLGKRDVLGTVSEDRQAQQKVNGKLESVTKKWTYAKLGPYKWMTYSQIVDYTTSLGAGFRKLGVEPKGRVLIYAPTSREWQLCAFSAFSQSMQVVTAYDTLGESGVLHAMNQAGVEVAFLKADQLPILARIMPDIKTVKHVVYFQDATGAPAAATAAIDKLRERFSVHTIDEVHDLGKANPVERTLPAADDVALIMYTSGSTGAPKGVLIVHQGIMSVAGGIHHFINPFIDYERDVILSYLPLSHVLAFFVDVYCINSGIRVGYGTPRTLTDDSVRECHGDIRELRPMVMLGVPQVWNTIRAGMLKKVNQKGWLVRKLFYGSVELKNALRAHGLPHRFLDGIVFKETQAATGGRLKFVITGGAPINRNVQKLINAALCPMIQGYGMTEASGLLSVQLPDDPSFNNVGAPCPSVEMKLVDVPEANYYARDGKGEIWVRGPSVFRGYLDNDDLTRETVTEDGWLKTGDIGQWTPQGQLTIIDRRKNLVKLVSGEYIALESLEATYKNSLFIHNICLIADSRMAQPCAIVCIDENQIAHLADTAGVAYNDPSELATSPAFIAAVLADLQSVARQNGLAKMETLAAIRIDSELWSPENDRLTPAMKLKRPNISSHNQAKVDDMFAEMGLSE</sequence>
<dbReference type="GO" id="GO:0005886">
    <property type="term" value="C:plasma membrane"/>
    <property type="evidence" value="ECO:0007669"/>
    <property type="project" value="TreeGrafter"/>
</dbReference>
<dbReference type="Proteomes" id="UP001140217">
    <property type="component" value="Unassembled WGS sequence"/>
</dbReference>
<dbReference type="GO" id="GO:0005524">
    <property type="term" value="F:ATP binding"/>
    <property type="evidence" value="ECO:0007669"/>
    <property type="project" value="UniProtKB-KW"/>
</dbReference>
<comment type="catalytic activity">
    <reaction evidence="5">
        <text>a long-chain fatty acid + ATP + CoA = a long-chain fatty acyl-CoA + AMP + diphosphate</text>
        <dbReference type="Rhea" id="RHEA:15421"/>
        <dbReference type="ChEBI" id="CHEBI:30616"/>
        <dbReference type="ChEBI" id="CHEBI:33019"/>
        <dbReference type="ChEBI" id="CHEBI:57287"/>
        <dbReference type="ChEBI" id="CHEBI:57560"/>
        <dbReference type="ChEBI" id="CHEBI:83139"/>
        <dbReference type="ChEBI" id="CHEBI:456215"/>
        <dbReference type="EC" id="6.2.1.3"/>
    </reaction>
</comment>
<evidence type="ECO:0000256" key="2">
    <source>
        <dbReference type="ARBA" id="ARBA00022598"/>
    </source>
</evidence>
<dbReference type="PANTHER" id="PTHR43272">
    <property type="entry name" value="LONG-CHAIN-FATTY-ACID--COA LIGASE"/>
    <property type="match status" value="1"/>
</dbReference>
<evidence type="ECO:0000256" key="3">
    <source>
        <dbReference type="ARBA" id="ARBA00022741"/>
    </source>
</evidence>
<dbReference type="InterPro" id="IPR042099">
    <property type="entry name" value="ANL_N_sf"/>
</dbReference>
<reference evidence="8" key="1">
    <citation type="submission" date="2022-07" db="EMBL/GenBank/DDBJ databases">
        <title>Phylogenomic reconstructions and comparative analyses of Kickxellomycotina fungi.</title>
        <authorList>
            <person name="Reynolds N.K."/>
            <person name="Stajich J.E."/>
            <person name="Barry K."/>
            <person name="Grigoriev I.V."/>
            <person name="Crous P."/>
            <person name="Smith M.E."/>
        </authorList>
    </citation>
    <scope>NUCLEOTIDE SEQUENCE</scope>
    <source>
        <strain evidence="8">NBRC 105414</strain>
    </source>
</reference>
<keyword evidence="4" id="KW-0067">ATP-binding</keyword>
<protein>
    <submittedName>
        <fullName evidence="8">Long-chain fatty acid-CoA ligase</fullName>
        <ecNumber evidence="8">6.2.1.3</ecNumber>
    </submittedName>
</protein>
<dbReference type="InterPro" id="IPR000873">
    <property type="entry name" value="AMP-dep_synth/lig_dom"/>
</dbReference>
<evidence type="ECO:0000259" key="7">
    <source>
        <dbReference type="Pfam" id="PF00501"/>
    </source>
</evidence>
<dbReference type="AlphaFoldDB" id="A0A9W8H8Z9"/>
<name>A0A9W8H8Z9_9FUNG</name>
<dbReference type="GO" id="GO:0004467">
    <property type="term" value="F:long-chain fatty acid-CoA ligase activity"/>
    <property type="evidence" value="ECO:0007669"/>
    <property type="project" value="UniProtKB-EC"/>
</dbReference>
<proteinExistence type="inferred from homology"/>
<organism evidence="8 9">
    <name type="scientific">Coemansia javaensis</name>
    <dbReference type="NCBI Taxonomy" id="2761396"/>
    <lineage>
        <taxon>Eukaryota</taxon>
        <taxon>Fungi</taxon>
        <taxon>Fungi incertae sedis</taxon>
        <taxon>Zoopagomycota</taxon>
        <taxon>Kickxellomycotina</taxon>
        <taxon>Kickxellomycetes</taxon>
        <taxon>Kickxellales</taxon>
        <taxon>Kickxellaceae</taxon>
        <taxon>Coemansia</taxon>
    </lineage>
</organism>
<gene>
    <name evidence="8" type="primary">FAA4_2</name>
    <name evidence="8" type="ORF">H4R18_004579</name>
</gene>
<dbReference type="GO" id="GO:0005811">
    <property type="term" value="C:lipid droplet"/>
    <property type="evidence" value="ECO:0007669"/>
    <property type="project" value="TreeGrafter"/>
</dbReference>
<dbReference type="PROSITE" id="PS00455">
    <property type="entry name" value="AMP_BINDING"/>
    <property type="match status" value="1"/>
</dbReference>
<feature type="region of interest" description="Disordered" evidence="6">
    <location>
        <begin position="1"/>
        <end position="21"/>
    </location>
</feature>
<dbReference type="PANTHER" id="PTHR43272:SF83">
    <property type="entry name" value="ACYL-COA SYNTHETASE LONG-CHAIN, ISOFORM J"/>
    <property type="match status" value="1"/>
</dbReference>
<dbReference type="SUPFAM" id="SSF56801">
    <property type="entry name" value="Acetyl-CoA synthetase-like"/>
    <property type="match status" value="1"/>
</dbReference>
<dbReference type="GO" id="GO:0035336">
    <property type="term" value="P:long-chain fatty-acyl-CoA metabolic process"/>
    <property type="evidence" value="ECO:0007669"/>
    <property type="project" value="TreeGrafter"/>
</dbReference>
<evidence type="ECO:0000256" key="1">
    <source>
        <dbReference type="ARBA" id="ARBA00006432"/>
    </source>
</evidence>
<keyword evidence="9" id="KW-1185">Reference proteome</keyword>
<dbReference type="Pfam" id="PF00501">
    <property type="entry name" value="AMP-binding"/>
    <property type="match status" value="1"/>
</dbReference>